<feature type="domain" description="PucR C-terminal helix-turn-helix" evidence="1">
    <location>
        <begin position="324"/>
        <end position="378"/>
    </location>
</feature>
<evidence type="ECO:0000313" key="2">
    <source>
        <dbReference type="EMBL" id="AGS68443.1"/>
    </source>
</evidence>
<dbReference type="Pfam" id="PF13556">
    <property type="entry name" value="HTH_30"/>
    <property type="match status" value="2"/>
</dbReference>
<sequence length="521" mass="55447">MEQADEVLALHRAARTGGSQAALDYVADRGGTDALLVDARGVVLSAARRPRRATAEGIWKAVLCGVRELARRRAGSMAVDVQGHTVFLYPLDGPAGASAPVLVAMAPRPKAAGLVSLLANAAPVLGLCWKAETAERLRSRLDAADGRTREAVLQLLMNGQVAAARQVAGVLLPQLPDTIRIWVVERPRGLRGEVAARLRVGAPEAWVVPCTVYDEHLIVLAPTAEDGDDAEGPSPEHAHDAIAECWMGVSDAVALTDTAAAYAQAIHALAAARHRADRRACFASTPDLALAIGPDLADWAEHFLAPLRVHAARRPQDPGSTELLATAASWLRFSSGAADHLRIHRNTLSARLKHIARLLALDLDRLADQSVLALALRATTTARPAGPAPLGSEPPLRRLDDLLAMPAVTGWARNQFRPLTAATGPADLARTLTVWLHHDARVDATAAALSLSATAVRKRLARVEALLQRSLLRPPTARHDLWLAQRALGLTTPAACRHPDEAMSRTAEEATPIIVGHGKDL</sequence>
<dbReference type="AlphaFoldDB" id="S5UN56"/>
<dbReference type="Proteomes" id="UP000015423">
    <property type="component" value="Chromosome"/>
</dbReference>
<organism evidence="2 3">
    <name type="scientific">Streptomyces collinus (strain DSM 40733 / Tue 365)</name>
    <dbReference type="NCBI Taxonomy" id="1214242"/>
    <lineage>
        <taxon>Bacteria</taxon>
        <taxon>Bacillati</taxon>
        <taxon>Actinomycetota</taxon>
        <taxon>Actinomycetes</taxon>
        <taxon>Kitasatosporales</taxon>
        <taxon>Streptomycetaceae</taxon>
        <taxon>Streptomyces</taxon>
    </lineage>
</organism>
<dbReference type="KEGG" id="sci:B446_08095"/>
<reference evidence="2 3" key="2">
    <citation type="journal article" date="2013" name="J. Biotechnol.">
        <title>Complete genome sequence of the kirromycin producer Streptomyces collinus Tu 365 consisting of a linear chromosome and two linear plasmids.</title>
        <authorList>
            <person name="Ruckert C."/>
            <person name="Szczepanowski R."/>
            <person name="Albersmeier A."/>
            <person name="Goesmann A."/>
            <person name="Iftime D."/>
            <person name="Musiol E.M."/>
            <person name="Blin K."/>
            <person name="Wohlleben W."/>
            <person name="Puhler A."/>
            <person name="Kalinowski J."/>
            <person name="Weber T."/>
        </authorList>
    </citation>
    <scope>NUCLEOTIDE SEQUENCE [LARGE SCALE GENOMIC DNA]</scope>
    <source>
        <strain evidence="3">DSM 40733 / Tue 365</strain>
    </source>
</reference>
<evidence type="ECO:0000313" key="3">
    <source>
        <dbReference type="Proteomes" id="UP000015423"/>
    </source>
</evidence>
<gene>
    <name evidence="2" type="ORF">B446_08095</name>
</gene>
<dbReference type="EMBL" id="CP006259">
    <property type="protein sequence ID" value="AGS68443.1"/>
    <property type="molecule type" value="Genomic_DNA"/>
</dbReference>
<keyword evidence="3" id="KW-1185">Reference proteome</keyword>
<dbReference type="eggNOG" id="COG2508">
    <property type="taxonomic scope" value="Bacteria"/>
</dbReference>
<feature type="domain" description="PucR C-terminal helix-turn-helix" evidence="1">
    <location>
        <begin position="428"/>
        <end position="486"/>
    </location>
</feature>
<proteinExistence type="predicted"/>
<reference evidence="3" key="1">
    <citation type="submission" date="2012-10" db="EMBL/GenBank/DDBJ databases">
        <title>The complete genome sequence of Streptomyces collinus Tu 365.</title>
        <authorList>
            <person name="Ruckert C."/>
            <person name="Szczepanowski R."/>
            <person name="Goesmann A."/>
            <person name="Pross E.K."/>
            <person name="Musiol E.M."/>
            <person name="Blin K."/>
            <person name="Wohlleben W."/>
            <person name="Puhler A."/>
            <person name="Weber T."/>
            <person name="Kalinowski J."/>
        </authorList>
    </citation>
    <scope>NUCLEOTIDE SEQUENCE [LARGE SCALE GENOMIC DNA]</scope>
    <source>
        <strain evidence="3">DSM 40733 / Tue 365</strain>
    </source>
</reference>
<dbReference type="InterPro" id="IPR051448">
    <property type="entry name" value="CdaR-like_regulators"/>
</dbReference>
<name>S5UN56_STRC3</name>
<dbReference type="InterPro" id="IPR042070">
    <property type="entry name" value="PucR_C-HTH_sf"/>
</dbReference>
<dbReference type="PANTHER" id="PTHR33744">
    <property type="entry name" value="CARBOHYDRATE DIACID REGULATOR"/>
    <property type="match status" value="1"/>
</dbReference>
<dbReference type="InterPro" id="IPR025736">
    <property type="entry name" value="PucR_C-HTH_dom"/>
</dbReference>
<dbReference type="PANTHER" id="PTHR33744:SF1">
    <property type="entry name" value="DNA-BINDING TRANSCRIPTIONAL ACTIVATOR ADER"/>
    <property type="match status" value="1"/>
</dbReference>
<protein>
    <recommendedName>
        <fullName evidence="1">PucR C-terminal helix-turn-helix domain-containing protein</fullName>
    </recommendedName>
</protein>
<accession>S5UN56</accession>
<evidence type="ECO:0000259" key="1">
    <source>
        <dbReference type="Pfam" id="PF13556"/>
    </source>
</evidence>
<dbReference type="Gene3D" id="1.10.10.2840">
    <property type="entry name" value="PucR C-terminal helix-turn-helix domain"/>
    <property type="match status" value="2"/>
</dbReference>
<dbReference type="HOGENOM" id="CLU_561297_0_0_11"/>
<dbReference type="PATRIC" id="fig|1214242.5.peg.1675"/>
<dbReference type="STRING" id="1214242.B446_08095"/>